<feature type="transmembrane region" description="Helical" evidence="1">
    <location>
        <begin position="177"/>
        <end position="196"/>
    </location>
</feature>
<dbReference type="STRING" id="1802513.A3E46_01880"/>
<dbReference type="EMBL" id="MGGZ01000002">
    <property type="protein sequence ID" value="OGM57932.1"/>
    <property type="molecule type" value="Genomic_DNA"/>
</dbReference>
<evidence type="ECO:0008006" key="4">
    <source>
        <dbReference type="Google" id="ProtNLM"/>
    </source>
</evidence>
<evidence type="ECO:0000313" key="3">
    <source>
        <dbReference type="Proteomes" id="UP000178313"/>
    </source>
</evidence>
<comment type="caution">
    <text evidence="2">The sequence shown here is derived from an EMBL/GenBank/DDBJ whole genome shotgun (WGS) entry which is preliminary data.</text>
</comment>
<keyword evidence="1" id="KW-0812">Transmembrane</keyword>
<name>A0A1F8B1Q6_9BACT</name>
<dbReference type="Pfam" id="PF06182">
    <property type="entry name" value="ABC2_membrane_6"/>
    <property type="match status" value="1"/>
</dbReference>
<dbReference type="PANTHER" id="PTHR36832">
    <property type="entry name" value="SLR1174 PROTEIN-RELATED"/>
    <property type="match status" value="1"/>
</dbReference>
<feature type="transmembrane region" description="Helical" evidence="1">
    <location>
        <begin position="232"/>
        <end position="256"/>
    </location>
</feature>
<dbReference type="PANTHER" id="PTHR36832:SF1">
    <property type="entry name" value="SLR1174 PROTEIN"/>
    <property type="match status" value="1"/>
</dbReference>
<feature type="transmembrane region" description="Helical" evidence="1">
    <location>
        <begin position="143"/>
        <end position="171"/>
    </location>
</feature>
<dbReference type="InterPro" id="IPR010390">
    <property type="entry name" value="ABC-2_transporter-like"/>
</dbReference>
<feature type="transmembrane region" description="Helical" evidence="1">
    <location>
        <begin position="31"/>
        <end position="53"/>
    </location>
</feature>
<feature type="transmembrane region" description="Helical" evidence="1">
    <location>
        <begin position="114"/>
        <end position="131"/>
    </location>
</feature>
<protein>
    <recommendedName>
        <fullName evidence="4">ABC-2 type transporter domain-containing protein</fullName>
    </recommendedName>
</protein>
<evidence type="ECO:0000313" key="2">
    <source>
        <dbReference type="EMBL" id="OGM57932.1"/>
    </source>
</evidence>
<feature type="transmembrane region" description="Helical" evidence="1">
    <location>
        <begin position="208"/>
        <end position="226"/>
    </location>
</feature>
<organism evidence="2 3">
    <name type="scientific">Candidatus Woesebacteria bacterium RIFCSPHIGHO2_12_FULL_46_16</name>
    <dbReference type="NCBI Taxonomy" id="1802513"/>
    <lineage>
        <taxon>Bacteria</taxon>
        <taxon>Candidatus Woeseibacteriota</taxon>
    </lineage>
</organism>
<sequence length="268" mass="30670">MLGKYIQIFKISFAQEFAYRLNFIMWRVRNVMQIFLVFFLWSSVFSDPTRVVFGYNKEKILTYVFGILILKAIVLSARTVDVAGEISRGDLTNFLLKPVSYFKYWFSRDISSKALNLGFAAIETLILFIILKPPFFIQTDPSALLAFATSLVIAVVLFFALLFLVNIVAFWMPENGWAAQFLFVVIITEFLSGGVFPLDIFPAAFQKVLYFLPFPYLLFFPLQVYLGKIAGTQAWGGIMISAFWALVLLLCLNLVWNKGIRRYAAEGR</sequence>
<keyword evidence="1" id="KW-0472">Membrane</keyword>
<proteinExistence type="predicted"/>
<gene>
    <name evidence="2" type="ORF">A3E46_01880</name>
</gene>
<evidence type="ECO:0000256" key="1">
    <source>
        <dbReference type="SAM" id="Phobius"/>
    </source>
</evidence>
<dbReference type="AlphaFoldDB" id="A0A1F8B1Q6"/>
<reference evidence="2 3" key="1">
    <citation type="journal article" date="2016" name="Nat. Commun.">
        <title>Thousands of microbial genomes shed light on interconnected biogeochemical processes in an aquifer system.</title>
        <authorList>
            <person name="Anantharaman K."/>
            <person name="Brown C.T."/>
            <person name="Hug L.A."/>
            <person name="Sharon I."/>
            <person name="Castelle C.J."/>
            <person name="Probst A.J."/>
            <person name="Thomas B.C."/>
            <person name="Singh A."/>
            <person name="Wilkins M.J."/>
            <person name="Karaoz U."/>
            <person name="Brodie E.L."/>
            <person name="Williams K.H."/>
            <person name="Hubbard S.S."/>
            <person name="Banfield J.F."/>
        </authorList>
    </citation>
    <scope>NUCLEOTIDE SEQUENCE [LARGE SCALE GENOMIC DNA]</scope>
</reference>
<dbReference type="Proteomes" id="UP000178313">
    <property type="component" value="Unassembled WGS sequence"/>
</dbReference>
<feature type="transmembrane region" description="Helical" evidence="1">
    <location>
        <begin position="60"/>
        <end position="80"/>
    </location>
</feature>
<keyword evidence="1" id="KW-1133">Transmembrane helix</keyword>
<accession>A0A1F8B1Q6</accession>